<accession>A0A4P7LEQ4</accession>
<dbReference type="PANTHER" id="PTHR12526">
    <property type="entry name" value="GLYCOSYLTRANSFERASE"/>
    <property type="match status" value="1"/>
</dbReference>
<dbReference type="InterPro" id="IPR028098">
    <property type="entry name" value="Glyco_trans_4-like_N"/>
</dbReference>
<protein>
    <submittedName>
        <fullName evidence="2">Glycosyltransferase family 1 protein</fullName>
    </submittedName>
</protein>
<gene>
    <name evidence="2" type="ORF">E0W60_23600</name>
</gene>
<dbReference type="EMBL" id="CP038635">
    <property type="protein sequence ID" value="QBY54018.1"/>
    <property type="molecule type" value="Genomic_DNA"/>
</dbReference>
<organism evidence="2 3">
    <name type="scientific">Cupriavidus oxalaticus</name>
    <dbReference type="NCBI Taxonomy" id="96344"/>
    <lineage>
        <taxon>Bacteria</taxon>
        <taxon>Pseudomonadati</taxon>
        <taxon>Pseudomonadota</taxon>
        <taxon>Betaproteobacteria</taxon>
        <taxon>Burkholderiales</taxon>
        <taxon>Burkholderiaceae</taxon>
        <taxon>Cupriavidus</taxon>
    </lineage>
</organism>
<dbReference type="Pfam" id="PF13477">
    <property type="entry name" value="Glyco_trans_4_2"/>
    <property type="match status" value="1"/>
</dbReference>
<evidence type="ECO:0000313" key="3">
    <source>
        <dbReference type="Proteomes" id="UP000295294"/>
    </source>
</evidence>
<dbReference type="PANTHER" id="PTHR12526:SF638">
    <property type="entry name" value="SPORE COAT PROTEIN SA"/>
    <property type="match status" value="1"/>
</dbReference>
<dbReference type="GO" id="GO:0016757">
    <property type="term" value="F:glycosyltransferase activity"/>
    <property type="evidence" value="ECO:0007669"/>
    <property type="project" value="UniProtKB-ARBA"/>
</dbReference>
<dbReference type="Gene3D" id="3.40.50.2000">
    <property type="entry name" value="Glycogen Phosphorylase B"/>
    <property type="match status" value="2"/>
</dbReference>
<keyword evidence="2" id="KW-0808">Transferase</keyword>
<evidence type="ECO:0000259" key="1">
    <source>
        <dbReference type="Pfam" id="PF13477"/>
    </source>
</evidence>
<dbReference type="RefSeq" id="WP_135705736.1">
    <property type="nucleotide sequence ID" value="NZ_CP038635.1"/>
</dbReference>
<sequence length="405" mass="45234">MPDYIHESLELVQTPSRADGAYLPTDAALQAKHVAFVANSSWSIWQYRLGVIRTLLGQGAHVSVIAPADRATDSLIALGCDFYPLRLEAKSTNPLNDWHCFSQLLRLYGKLRPDCVFHYTIKPNIYGGLAAWLRRVPCIAVITGLGFAFINDNPVARIARSLYRISLHAPRQVWFLNTDDAREFASRRLVNVERSAILPGEGIDAGYYAPRQNQVSGSTRPFRFLLIARMLWDKGIGEYVEAARKIKRQAPDIVFQLLGPADVQNPRAISRAQLLEWEKEGVIEYLGTAPDVRPAIGQADCVVLPSYREGMPRTLLEAAAMEKPIVATDVPGCRDIVRDGITGRLCKPRSAGALQDAMLDIARMPRATLKTMGQSARHDAIQRFGERRVIEIYLKTLRNLCRDSN</sequence>
<dbReference type="OrthoDB" id="9775208at2"/>
<name>A0A4P7LEQ4_9BURK</name>
<feature type="domain" description="Glycosyltransferase subfamily 4-like N-terminal" evidence="1">
    <location>
        <begin position="33"/>
        <end position="174"/>
    </location>
</feature>
<dbReference type="SUPFAM" id="SSF53756">
    <property type="entry name" value="UDP-Glycosyltransferase/glycogen phosphorylase"/>
    <property type="match status" value="1"/>
</dbReference>
<dbReference type="CDD" id="cd03808">
    <property type="entry name" value="GT4_CapM-like"/>
    <property type="match status" value="1"/>
</dbReference>
<dbReference type="AlphaFoldDB" id="A0A4P7LEQ4"/>
<evidence type="ECO:0000313" key="2">
    <source>
        <dbReference type="EMBL" id="QBY54018.1"/>
    </source>
</evidence>
<dbReference type="KEGG" id="cox:E0W60_23600"/>
<proteinExistence type="predicted"/>
<dbReference type="Proteomes" id="UP000295294">
    <property type="component" value="Chromosome 2"/>
</dbReference>
<reference evidence="2 3" key="1">
    <citation type="submission" date="2019-03" db="EMBL/GenBank/DDBJ databases">
        <title>Efficiently degradation of phenoxyalkanoic acid herbicides by Cupriavidus oxalaticus strain X32.</title>
        <authorList>
            <person name="Sheng X."/>
        </authorList>
    </citation>
    <scope>NUCLEOTIDE SEQUENCE [LARGE SCALE GENOMIC DNA]</scope>
    <source>
        <strain evidence="2 3">X32</strain>
    </source>
</reference>
<dbReference type="Pfam" id="PF13692">
    <property type="entry name" value="Glyco_trans_1_4"/>
    <property type="match status" value="1"/>
</dbReference>